<dbReference type="InterPro" id="IPR027417">
    <property type="entry name" value="P-loop_NTPase"/>
</dbReference>
<protein>
    <recommendedName>
        <fullName evidence="1">SecA DEAD-like N-terminal domain-containing protein</fullName>
    </recommendedName>
</protein>
<evidence type="ECO:0000313" key="2">
    <source>
        <dbReference type="EMBL" id="CAF1396017.1"/>
    </source>
</evidence>
<comment type="caution">
    <text evidence="2">The sequence shown here is derived from an EMBL/GenBank/DDBJ whole genome shotgun (WGS) entry which is preliminary data.</text>
</comment>
<dbReference type="Pfam" id="PF07517">
    <property type="entry name" value="SecA_DEAD"/>
    <property type="match status" value="1"/>
</dbReference>
<dbReference type="Gene3D" id="3.40.50.300">
    <property type="entry name" value="P-loop containing nucleotide triphosphate hydrolases"/>
    <property type="match status" value="1"/>
</dbReference>
<name>A0A815KYB6_9BILA</name>
<reference evidence="2" key="1">
    <citation type="submission" date="2021-02" db="EMBL/GenBank/DDBJ databases">
        <authorList>
            <person name="Nowell W R."/>
        </authorList>
    </citation>
    <scope>NUCLEOTIDE SEQUENCE</scope>
</reference>
<dbReference type="GO" id="GO:0016020">
    <property type="term" value="C:membrane"/>
    <property type="evidence" value="ECO:0007669"/>
    <property type="project" value="InterPro"/>
</dbReference>
<dbReference type="EMBL" id="CAJNOV010010156">
    <property type="protein sequence ID" value="CAF1396017.1"/>
    <property type="molecule type" value="Genomic_DNA"/>
</dbReference>
<dbReference type="Proteomes" id="UP000663855">
    <property type="component" value="Unassembled WGS sequence"/>
</dbReference>
<evidence type="ECO:0000313" key="3">
    <source>
        <dbReference type="Proteomes" id="UP000663855"/>
    </source>
</evidence>
<dbReference type="SUPFAM" id="SSF52540">
    <property type="entry name" value="P-loop containing nucleoside triphosphate hydrolases"/>
    <property type="match status" value="1"/>
</dbReference>
<dbReference type="GO" id="GO:0005524">
    <property type="term" value="F:ATP binding"/>
    <property type="evidence" value="ECO:0007669"/>
    <property type="project" value="InterPro"/>
</dbReference>
<accession>A0A815KYB6</accession>
<sequence>MRGIEAAQTYLLMPHIGQVIAIFRLLGLGYEKYEKIPVVNVVYNEKISDDLVNNLVQVGTGEGKSLVMAITACIFALSEVDVNCSCYSEVLSMRDKNDFAPGFRALGIEERIQYGSFNTLCEQLLNEQCNGREKVRDTIVTNQSALAVVDTSARIRPKVLLIDEKGVFLSDKLYDGVYTSSVYLKGSSIKTLLDTLW</sequence>
<proteinExistence type="predicted"/>
<organism evidence="2 3">
    <name type="scientific">Rotaria magnacalcarata</name>
    <dbReference type="NCBI Taxonomy" id="392030"/>
    <lineage>
        <taxon>Eukaryota</taxon>
        <taxon>Metazoa</taxon>
        <taxon>Spiralia</taxon>
        <taxon>Gnathifera</taxon>
        <taxon>Rotifera</taxon>
        <taxon>Eurotatoria</taxon>
        <taxon>Bdelloidea</taxon>
        <taxon>Philodinida</taxon>
        <taxon>Philodinidae</taxon>
        <taxon>Rotaria</taxon>
    </lineage>
</organism>
<gene>
    <name evidence="2" type="ORF">CJN711_LOCUS21719</name>
</gene>
<feature type="domain" description="SecA DEAD-like N-terminal" evidence="1">
    <location>
        <begin position="54"/>
        <end position="110"/>
    </location>
</feature>
<dbReference type="AlphaFoldDB" id="A0A815KYB6"/>
<evidence type="ECO:0000259" key="1">
    <source>
        <dbReference type="Pfam" id="PF07517"/>
    </source>
</evidence>
<dbReference type="GO" id="GO:0017038">
    <property type="term" value="P:protein import"/>
    <property type="evidence" value="ECO:0007669"/>
    <property type="project" value="InterPro"/>
</dbReference>
<dbReference type="InterPro" id="IPR011115">
    <property type="entry name" value="SecA_DEAD"/>
</dbReference>